<proteinExistence type="predicted"/>
<accession>A0A918KNS7</accession>
<comment type="caution">
    <text evidence="1">The sequence shown here is derived from an EMBL/GenBank/DDBJ whole genome shotgun (WGS) entry which is preliminary data.</text>
</comment>
<organism evidence="1 2">
    <name type="scientific">Saccharospirillum salsuginis</name>
    <dbReference type="NCBI Taxonomy" id="418750"/>
    <lineage>
        <taxon>Bacteria</taxon>
        <taxon>Pseudomonadati</taxon>
        <taxon>Pseudomonadota</taxon>
        <taxon>Gammaproteobacteria</taxon>
        <taxon>Oceanospirillales</taxon>
        <taxon>Saccharospirillaceae</taxon>
        <taxon>Saccharospirillum</taxon>
    </lineage>
</organism>
<keyword evidence="2" id="KW-1185">Reference proteome</keyword>
<protein>
    <submittedName>
        <fullName evidence="1">Uncharacterized protein</fullName>
    </submittedName>
</protein>
<evidence type="ECO:0000313" key="2">
    <source>
        <dbReference type="Proteomes" id="UP000626148"/>
    </source>
</evidence>
<name>A0A918KNS7_9GAMM</name>
<sequence length="44" mass="5141">MSTFLAIVALGVMALSLYKQSQQPKPVRIEVRDERAELRARRRR</sequence>
<evidence type="ECO:0000313" key="1">
    <source>
        <dbReference type="EMBL" id="GGX70132.1"/>
    </source>
</evidence>
<dbReference type="RefSeq" id="WP_268245051.1">
    <property type="nucleotide sequence ID" value="NZ_BMXR01000013.1"/>
</dbReference>
<gene>
    <name evidence="1" type="ORF">GCM10007392_42200</name>
</gene>
<dbReference type="AlphaFoldDB" id="A0A918KNS7"/>
<dbReference type="EMBL" id="BMXR01000013">
    <property type="protein sequence ID" value="GGX70132.1"/>
    <property type="molecule type" value="Genomic_DNA"/>
</dbReference>
<dbReference type="Proteomes" id="UP000626148">
    <property type="component" value="Unassembled WGS sequence"/>
</dbReference>
<reference evidence="1" key="2">
    <citation type="submission" date="2020-09" db="EMBL/GenBank/DDBJ databases">
        <authorList>
            <person name="Sun Q."/>
            <person name="Kim S."/>
        </authorList>
    </citation>
    <scope>NUCLEOTIDE SEQUENCE</scope>
    <source>
        <strain evidence="1">KCTC 22169</strain>
    </source>
</reference>
<reference evidence="1" key="1">
    <citation type="journal article" date="2014" name="Int. J. Syst. Evol. Microbiol.">
        <title>Complete genome sequence of Corynebacterium casei LMG S-19264T (=DSM 44701T), isolated from a smear-ripened cheese.</title>
        <authorList>
            <consortium name="US DOE Joint Genome Institute (JGI-PGF)"/>
            <person name="Walter F."/>
            <person name="Albersmeier A."/>
            <person name="Kalinowski J."/>
            <person name="Ruckert C."/>
        </authorList>
    </citation>
    <scope>NUCLEOTIDE SEQUENCE</scope>
    <source>
        <strain evidence="1">KCTC 22169</strain>
    </source>
</reference>